<comment type="caution">
    <text evidence="5">The sequence shown here is derived from an EMBL/GenBank/DDBJ whole genome shotgun (WGS) entry which is preliminary data.</text>
</comment>
<dbReference type="InterPro" id="IPR036047">
    <property type="entry name" value="F-box-like_dom_sf"/>
</dbReference>
<evidence type="ECO:0000313" key="5">
    <source>
        <dbReference type="EMBL" id="KID85560.1"/>
    </source>
</evidence>
<evidence type="ECO:0000259" key="4">
    <source>
        <dbReference type="PROSITE" id="PS50181"/>
    </source>
</evidence>
<feature type="region of interest" description="Disordered" evidence="3">
    <location>
        <begin position="140"/>
        <end position="159"/>
    </location>
</feature>
<dbReference type="SMART" id="SM00256">
    <property type="entry name" value="FBOX"/>
    <property type="match status" value="1"/>
</dbReference>
<dbReference type="PANTHER" id="PTHR10706">
    <property type="entry name" value="F-BOX FAMILY PROTEIN"/>
    <property type="match status" value="1"/>
</dbReference>
<keyword evidence="6" id="KW-1185">Reference proteome</keyword>
<feature type="compositionally biased region" description="Pro residues" evidence="3">
    <location>
        <begin position="43"/>
        <end position="52"/>
    </location>
</feature>
<dbReference type="EMBL" id="AZNH01000029">
    <property type="protein sequence ID" value="KID85560.1"/>
    <property type="molecule type" value="Genomic_DNA"/>
</dbReference>
<dbReference type="PANTHER" id="PTHR10706:SF130">
    <property type="entry name" value="F-BOX ONLY PROTEIN 31"/>
    <property type="match status" value="1"/>
</dbReference>
<dbReference type="PROSITE" id="PS50181">
    <property type="entry name" value="FBOX"/>
    <property type="match status" value="1"/>
</dbReference>
<dbReference type="HOGENOM" id="CLU_020076_1_0_1"/>
<evidence type="ECO:0000256" key="3">
    <source>
        <dbReference type="SAM" id="MobiDB-lite"/>
    </source>
</evidence>
<protein>
    <submittedName>
        <fullName evidence="5">F-box domain-containing protein</fullName>
    </submittedName>
</protein>
<dbReference type="InterPro" id="IPR001810">
    <property type="entry name" value="F-box_dom"/>
</dbReference>
<proteinExistence type="predicted"/>
<organism evidence="5 6">
    <name type="scientific">Metarhizium guizhouense (strain ARSEF 977)</name>
    <dbReference type="NCBI Taxonomy" id="1276136"/>
    <lineage>
        <taxon>Eukaryota</taxon>
        <taxon>Fungi</taxon>
        <taxon>Dikarya</taxon>
        <taxon>Ascomycota</taxon>
        <taxon>Pezizomycotina</taxon>
        <taxon>Sordariomycetes</taxon>
        <taxon>Hypocreomycetidae</taxon>
        <taxon>Hypocreales</taxon>
        <taxon>Clavicipitaceae</taxon>
        <taxon>Metarhizium</taxon>
    </lineage>
</organism>
<dbReference type="Gene3D" id="1.20.1280.50">
    <property type="match status" value="1"/>
</dbReference>
<keyword evidence="2" id="KW-0833">Ubl conjugation pathway</keyword>
<evidence type="ECO:0000256" key="1">
    <source>
        <dbReference type="ARBA" id="ARBA00004906"/>
    </source>
</evidence>
<dbReference type="OrthoDB" id="722566at2759"/>
<evidence type="ECO:0000313" key="6">
    <source>
        <dbReference type="Proteomes" id="UP000031192"/>
    </source>
</evidence>
<comment type="pathway">
    <text evidence="1">Protein modification; protein ubiquitination.</text>
</comment>
<dbReference type="SUPFAM" id="SSF81383">
    <property type="entry name" value="F-box domain"/>
    <property type="match status" value="1"/>
</dbReference>
<feature type="compositionally biased region" description="Low complexity" evidence="3">
    <location>
        <begin position="143"/>
        <end position="158"/>
    </location>
</feature>
<feature type="region of interest" description="Disordered" evidence="3">
    <location>
        <begin position="1"/>
        <end position="62"/>
    </location>
</feature>
<gene>
    <name evidence="5" type="ORF">MGU_07271</name>
</gene>
<sequence length="676" mass="74884">MAGFAASRKKRSAEPAHDSRTESTTTSDPSSSHQRPPKRQAPSPAPNPPPARDLPGLPDNQIRDLLPIVPTSATTSPSNYGRINAENETNLDLLESMPNEVNHYRQRILRKMSGQISTASGGEHHDTTFAGKHLLLSEKAVESASRSRQSSNRDSNTSPLCNLPPELIDCILSHLSATDLPSVAATCRKLHRQAISDIHWLRCIQHNVPGLTLTNPGPCSSFRELYIAHDPVWFLPKYKIWFCDRDLTGKLIVVRFDPRRGCIEGYQLVAVSNRNTFEHWPTDSQVIIHGFEPQVKLHLDKPVLQFDVQDRQKTGNFSVRQGANRFASEKPMARGNRSDPMFSNFLLTRPLDPEKADEKLAADYPYDHVWPPPTIPARHHVSGARSGQAVIDLSQDDRPRSRGEVSDQTFRIRQWMQMPGTPPPPSLIGGQAGSFTGMVQVLNGLTDADNVMLAAGAMGVHIGEEVITYSTLDPVLYTPTSTKPWRGIWVGDYSGHGCEFLLINQPDDPHVTDAELGLVRDADETDEAWEKRRREAHMYRGRLEAIKLTGDPNVPRGEYTFVSDDLGPGGYVGVATDPPFAGARVVKSKGHVAATGFIQGEQMDQESLKACNPVYWEKPPLLEPIADGIGVHAGHADKYIESQLLLIGPNRLAQYWVGFGHISFFERVQVDDLIVP</sequence>
<dbReference type="AlphaFoldDB" id="A0A0B4GEZ9"/>
<dbReference type="InterPro" id="IPR045048">
    <property type="entry name" value="FBXO31/39"/>
</dbReference>
<dbReference type="GO" id="GO:0016567">
    <property type="term" value="P:protein ubiquitination"/>
    <property type="evidence" value="ECO:0007669"/>
    <property type="project" value="UniProtKB-UniPathway"/>
</dbReference>
<accession>A0A0B4GEZ9</accession>
<reference evidence="5 6" key="1">
    <citation type="journal article" date="2014" name="Proc. Natl. Acad. Sci. U.S.A.">
        <title>Trajectory and genomic determinants of fungal-pathogen speciation and host adaptation.</title>
        <authorList>
            <person name="Hu X."/>
            <person name="Xiao G."/>
            <person name="Zheng P."/>
            <person name="Shang Y."/>
            <person name="Su Y."/>
            <person name="Zhang X."/>
            <person name="Liu X."/>
            <person name="Zhan S."/>
            <person name="St Leger R.J."/>
            <person name="Wang C."/>
        </authorList>
    </citation>
    <scope>NUCLEOTIDE SEQUENCE [LARGE SCALE GENOMIC DNA]</scope>
    <source>
        <strain evidence="5 6">ARSEF 977</strain>
    </source>
</reference>
<feature type="domain" description="F-box" evidence="4">
    <location>
        <begin position="157"/>
        <end position="203"/>
    </location>
</feature>
<dbReference type="UniPathway" id="UPA00143"/>
<feature type="compositionally biased region" description="Basic and acidic residues" evidence="3">
    <location>
        <begin position="395"/>
        <end position="405"/>
    </location>
</feature>
<name>A0A0B4GEZ9_METGA</name>
<feature type="region of interest" description="Disordered" evidence="3">
    <location>
        <begin position="377"/>
        <end position="407"/>
    </location>
</feature>
<feature type="compositionally biased region" description="Low complexity" evidence="3">
    <location>
        <begin position="22"/>
        <end position="32"/>
    </location>
</feature>
<evidence type="ECO:0000256" key="2">
    <source>
        <dbReference type="ARBA" id="ARBA00022786"/>
    </source>
</evidence>
<feature type="compositionally biased region" description="Basic and acidic residues" evidence="3">
    <location>
        <begin position="12"/>
        <end position="21"/>
    </location>
</feature>
<dbReference type="Pfam" id="PF12014">
    <property type="entry name" value="Cyclin_D1_bind"/>
    <property type="match status" value="1"/>
</dbReference>
<dbReference type="Pfam" id="PF12937">
    <property type="entry name" value="F-box-like"/>
    <property type="match status" value="1"/>
</dbReference>
<dbReference type="Proteomes" id="UP000031192">
    <property type="component" value="Unassembled WGS sequence"/>
</dbReference>